<sequence>MVDPGSLNSFGGHLANLLSEVKERDSCEGRLTDKLSRLAVADTPYPREGELSHPSAGPDTTAPPTKQLFMCKHPEEEGSILIILQLRGPSPPVSLLPGSRGQIQPPTSLIVPLHPYLVSPAAHEPVTSPQLKP</sequence>
<gene>
    <name evidence="2" type="ORF">EXN66_Car006190</name>
</gene>
<feature type="region of interest" description="Disordered" evidence="1">
    <location>
        <begin position="36"/>
        <end position="66"/>
    </location>
</feature>
<evidence type="ECO:0000313" key="3">
    <source>
        <dbReference type="Proteomes" id="UP000503349"/>
    </source>
</evidence>
<evidence type="ECO:0000313" key="2">
    <source>
        <dbReference type="EMBL" id="KAF3690517.1"/>
    </source>
</evidence>
<proteinExistence type="predicted"/>
<dbReference type="Proteomes" id="UP000503349">
    <property type="component" value="Chromosome 6"/>
</dbReference>
<organism evidence="2 3">
    <name type="scientific">Channa argus</name>
    <name type="common">Northern snakehead</name>
    <name type="synonym">Ophicephalus argus</name>
    <dbReference type="NCBI Taxonomy" id="215402"/>
    <lineage>
        <taxon>Eukaryota</taxon>
        <taxon>Metazoa</taxon>
        <taxon>Chordata</taxon>
        <taxon>Craniata</taxon>
        <taxon>Vertebrata</taxon>
        <taxon>Euteleostomi</taxon>
        <taxon>Actinopterygii</taxon>
        <taxon>Neopterygii</taxon>
        <taxon>Teleostei</taxon>
        <taxon>Neoteleostei</taxon>
        <taxon>Acanthomorphata</taxon>
        <taxon>Anabantaria</taxon>
        <taxon>Anabantiformes</taxon>
        <taxon>Channoidei</taxon>
        <taxon>Channidae</taxon>
        <taxon>Channa</taxon>
    </lineage>
</organism>
<dbReference type="EMBL" id="CM015717">
    <property type="protein sequence ID" value="KAF3690517.1"/>
    <property type="molecule type" value="Genomic_DNA"/>
</dbReference>
<keyword evidence="3" id="KW-1185">Reference proteome</keyword>
<evidence type="ECO:0000256" key="1">
    <source>
        <dbReference type="SAM" id="MobiDB-lite"/>
    </source>
</evidence>
<reference evidence="3" key="2">
    <citation type="submission" date="2019-02" db="EMBL/GenBank/DDBJ databases">
        <title>Opniocepnalus argus Var Kimnra genome.</title>
        <authorList>
            <person name="Zhou C."/>
            <person name="Xiao S."/>
        </authorList>
    </citation>
    <scope>NUCLEOTIDE SEQUENCE [LARGE SCALE GENOMIC DNA]</scope>
</reference>
<accession>A0A6G1PJV8</accession>
<dbReference type="AlphaFoldDB" id="A0A6G1PJV8"/>
<reference evidence="2 3" key="1">
    <citation type="submission" date="2019-02" db="EMBL/GenBank/DDBJ databases">
        <title>Opniocepnalus argus genome.</title>
        <authorList>
            <person name="Zhou C."/>
            <person name="Xiao S."/>
        </authorList>
    </citation>
    <scope>NUCLEOTIDE SEQUENCE [LARGE SCALE GENOMIC DNA]</scope>
    <source>
        <strain evidence="2">OARG1902GOOAL</strain>
        <tissue evidence="2">Muscle</tissue>
    </source>
</reference>
<protein>
    <submittedName>
        <fullName evidence="2">Uncharacterized protein</fullName>
    </submittedName>
</protein>
<name>A0A6G1PJV8_CHAAH</name>